<comment type="similarity">
    <text evidence="1">In the C-terminal section; belongs to the transferase hexapeptide repeat family.</text>
</comment>
<evidence type="ECO:0000259" key="5">
    <source>
        <dbReference type="Pfam" id="PF25087"/>
    </source>
</evidence>
<reference evidence="6 7" key="1">
    <citation type="journal article" date="2016" name="Nat. Commun.">
        <title>Thousands of microbial genomes shed light on interconnected biogeochemical processes in an aquifer system.</title>
        <authorList>
            <person name="Anantharaman K."/>
            <person name="Brown C.T."/>
            <person name="Hug L.A."/>
            <person name="Sharon I."/>
            <person name="Castelle C.J."/>
            <person name="Probst A.J."/>
            <person name="Thomas B.C."/>
            <person name="Singh A."/>
            <person name="Wilkins M.J."/>
            <person name="Karaoz U."/>
            <person name="Brodie E.L."/>
            <person name="Williams K.H."/>
            <person name="Hubbard S.S."/>
            <person name="Banfield J.F."/>
        </authorList>
    </citation>
    <scope>NUCLEOTIDE SEQUENCE [LARGE SCALE GENOMIC DNA]</scope>
</reference>
<evidence type="ECO:0000313" key="7">
    <source>
        <dbReference type="Proteomes" id="UP000178583"/>
    </source>
</evidence>
<organism evidence="6 7">
    <name type="scientific">Candidatus Berkelbacteria bacterium RIFOXYA2_FULL_43_10</name>
    <dbReference type="NCBI Taxonomy" id="1797472"/>
    <lineage>
        <taxon>Bacteria</taxon>
        <taxon>Candidatus Berkelbacteria</taxon>
    </lineage>
</organism>
<dbReference type="Pfam" id="PF25087">
    <property type="entry name" value="GMPPB_C"/>
    <property type="match status" value="1"/>
</dbReference>
<evidence type="ECO:0000256" key="3">
    <source>
        <dbReference type="ARBA" id="ARBA00022679"/>
    </source>
</evidence>
<comment type="caution">
    <text evidence="6">The sequence shown here is derived from an EMBL/GenBank/DDBJ whole genome shotgun (WGS) entry which is preliminary data.</text>
</comment>
<evidence type="ECO:0000313" key="6">
    <source>
        <dbReference type="EMBL" id="OGD62389.1"/>
    </source>
</evidence>
<evidence type="ECO:0000256" key="4">
    <source>
        <dbReference type="ARBA" id="ARBA00023315"/>
    </source>
</evidence>
<gene>
    <name evidence="6" type="ORF">A2215_03045</name>
</gene>
<dbReference type="InterPro" id="IPR001451">
    <property type="entry name" value="Hexapep"/>
</dbReference>
<protein>
    <recommendedName>
        <fullName evidence="5">Mannose-1-phosphate guanyltransferase C-terminal domain-containing protein</fullName>
    </recommendedName>
</protein>
<dbReference type="InterPro" id="IPR050065">
    <property type="entry name" value="GlmU-like"/>
</dbReference>
<dbReference type="GO" id="GO:0016779">
    <property type="term" value="F:nucleotidyltransferase activity"/>
    <property type="evidence" value="ECO:0007669"/>
    <property type="project" value="UniProtKB-ARBA"/>
</dbReference>
<evidence type="ECO:0000256" key="2">
    <source>
        <dbReference type="ARBA" id="ARBA00007947"/>
    </source>
</evidence>
<dbReference type="Pfam" id="PF14602">
    <property type="entry name" value="Hexapep_2"/>
    <property type="match status" value="1"/>
</dbReference>
<accession>A0A1F5E4Q5</accession>
<dbReference type="Gene3D" id="2.160.10.10">
    <property type="entry name" value="Hexapeptide repeat proteins"/>
    <property type="match status" value="1"/>
</dbReference>
<name>A0A1F5E4Q5_9BACT</name>
<dbReference type="PANTHER" id="PTHR43584">
    <property type="entry name" value="NUCLEOTIDYL TRANSFERASE"/>
    <property type="match status" value="1"/>
</dbReference>
<feature type="domain" description="Mannose-1-phosphate guanyltransferase C-terminal" evidence="5">
    <location>
        <begin position="67"/>
        <end position="138"/>
    </location>
</feature>
<comment type="similarity">
    <text evidence="2">In the N-terminal section; belongs to the N-acetylglucosamine-1-phosphate uridyltransferase family.</text>
</comment>
<evidence type="ECO:0000256" key="1">
    <source>
        <dbReference type="ARBA" id="ARBA00007707"/>
    </source>
</evidence>
<dbReference type="EMBL" id="MEZY01000050">
    <property type="protein sequence ID" value="OGD62389.1"/>
    <property type="molecule type" value="Genomic_DNA"/>
</dbReference>
<dbReference type="InterPro" id="IPR056729">
    <property type="entry name" value="GMPPB_C"/>
</dbReference>
<sequence length="204" mass="22086">MAEIKILDYVPQLKNYIGDTNRKPWEILSDIDSVIEKKLRELGDEYNIKDKVAIHKDAIVEANVIFKGPVIINKKCFVAANCYFRSGVILGADVTIGPSCEIKTSIILDGSTIAHMNYVGDSIVGSDVNLEGGAVIANHFNEYISDQDKIIKVMAGDELISTGVIKFGALIGDNSKLGANSVTSPGTILKPGSIIGRLELIKQH</sequence>
<keyword evidence="3" id="KW-0808">Transferase</keyword>
<dbReference type="PANTHER" id="PTHR43584:SF8">
    <property type="entry name" value="N-ACETYLMURAMATE ALPHA-1-PHOSPHATE URIDYLYLTRANSFERASE"/>
    <property type="match status" value="1"/>
</dbReference>
<proteinExistence type="inferred from homology"/>
<dbReference type="Proteomes" id="UP000178583">
    <property type="component" value="Unassembled WGS sequence"/>
</dbReference>
<dbReference type="SUPFAM" id="SSF51161">
    <property type="entry name" value="Trimeric LpxA-like enzymes"/>
    <property type="match status" value="1"/>
</dbReference>
<dbReference type="STRING" id="1797472.A2215_03045"/>
<keyword evidence="4" id="KW-0012">Acyltransferase</keyword>
<dbReference type="InterPro" id="IPR011004">
    <property type="entry name" value="Trimer_LpxA-like_sf"/>
</dbReference>
<dbReference type="AlphaFoldDB" id="A0A1F5E4Q5"/>
<dbReference type="GO" id="GO:0016746">
    <property type="term" value="F:acyltransferase activity"/>
    <property type="evidence" value="ECO:0007669"/>
    <property type="project" value="UniProtKB-KW"/>
</dbReference>